<dbReference type="InterPro" id="IPR000387">
    <property type="entry name" value="Tyr_Pase_dom"/>
</dbReference>
<dbReference type="STRING" id="650164.K5VBT2"/>
<dbReference type="SMART" id="SM00194">
    <property type="entry name" value="PTPc"/>
    <property type="match status" value="1"/>
</dbReference>
<feature type="region of interest" description="Disordered" evidence="2">
    <location>
        <begin position="1139"/>
        <end position="1205"/>
    </location>
</feature>
<evidence type="ECO:0000313" key="5">
    <source>
        <dbReference type="EMBL" id="EKM60366.1"/>
    </source>
</evidence>
<proteinExistence type="inferred from homology"/>
<feature type="compositionally biased region" description="Basic and acidic residues" evidence="2">
    <location>
        <begin position="1056"/>
        <end position="1068"/>
    </location>
</feature>
<feature type="region of interest" description="Disordered" evidence="2">
    <location>
        <begin position="816"/>
        <end position="926"/>
    </location>
</feature>
<feature type="compositionally biased region" description="Low complexity" evidence="2">
    <location>
        <begin position="913"/>
        <end position="924"/>
    </location>
</feature>
<dbReference type="OrthoDB" id="6058203at2759"/>
<name>K5VBT2_PHACS</name>
<dbReference type="Gene3D" id="3.90.190.10">
    <property type="entry name" value="Protein tyrosine phosphatase superfamily"/>
    <property type="match status" value="2"/>
</dbReference>
<feature type="compositionally biased region" description="Low complexity" evidence="2">
    <location>
        <begin position="885"/>
        <end position="901"/>
    </location>
</feature>
<accession>K5VBT2</accession>
<dbReference type="InterPro" id="IPR000242">
    <property type="entry name" value="PTP_cat"/>
</dbReference>
<dbReference type="PANTHER" id="PTHR19134:SF561">
    <property type="entry name" value="PROTEIN TYROSINE PHOSPHATASE 36E, ISOFORM A"/>
    <property type="match status" value="1"/>
</dbReference>
<dbReference type="GeneID" id="18913770"/>
<feature type="region of interest" description="Disordered" evidence="2">
    <location>
        <begin position="208"/>
        <end position="270"/>
    </location>
</feature>
<dbReference type="KEGG" id="pco:PHACADRAFT_246239"/>
<dbReference type="InterPro" id="IPR016130">
    <property type="entry name" value="Tyr_Pase_AS"/>
</dbReference>
<dbReference type="HOGENOM" id="CLU_002713_0_0_1"/>
<feature type="compositionally biased region" description="Polar residues" evidence="2">
    <location>
        <begin position="816"/>
        <end position="825"/>
    </location>
</feature>
<feature type="region of interest" description="Disordered" evidence="2">
    <location>
        <begin position="691"/>
        <end position="760"/>
    </location>
</feature>
<feature type="compositionally biased region" description="Basic and acidic residues" evidence="2">
    <location>
        <begin position="741"/>
        <end position="755"/>
    </location>
</feature>
<dbReference type="Proteomes" id="UP000008370">
    <property type="component" value="Unassembled WGS sequence"/>
</dbReference>
<gene>
    <name evidence="5" type="ORF">PHACADRAFT_246239</name>
</gene>
<dbReference type="EMBL" id="JH930468">
    <property type="protein sequence ID" value="EKM60366.1"/>
    <property type="molecule type" value="Genomic_DNA"/>
</dbReference>
<evidence type="ECO:0000313" key="6">
    <source>
        <dbReference type="Proteomes" id="UP000008370"/>
    </source>
</evidence>
<organism evidence="5 6">
    <name type="scientific">Phanerochaete carnosa (strain HHB-10118-sp)</name>
    <name type="common">White-rot fungus</name>
    <name type="synonym">Peniophora carnosa</name>
    <dbReference type="NCBI Taxonomy" id="650164"/>
    <lineage>
        <taxon>Eukaryota</taxon>
        <taxon>Fungi</taxon>
        <taxon>Dikarya</taxon>
        <taxon>Basidiomycota</taxon>
        <taxon>Agaricomycotina</taxon>
        <taxon>Agaricomycetes</taxon>
        <taxon>Polyporales</taxon>
        <taxon>Phanerochaetaceae</taxon>
        <taxon>Phanerochaete</taxon>
    </lineage>
</organism>
<feature type="compositionally biased region" description="Low complexity" evidence="2">
    <location>
        <begin position="854"/>
        <end position="874"/>
    </location>
</feature>
<dbReference type="SMART" id="SM00404">
    <property type="entry name" value="PTPc_motif"/>
    <property type="match status" value="1"/>
</dbReference>
<feature type="compositionally biased region" description="Low complexity" evidence="2">
    <location>
        <begin position="702"/>
        <end position="719"/>
    </location>
</feature>
<dbReference type="Pfam" id="PF00102">
    <property type="entry name" value="Y_phosphatase"/>
    <property type="match status" value="2"/>
</dbReference>
<evidence type="ECO:0000256" key="2">
    <source>
        <dbReference type="SAM" id="MobiDB-lite"/>
    </source>
</evidence>
<feature type="compositionally biased region" description="Basic and acidic residues" evidence="2">
    <location>
        <begin position="623"/>
        <end position="633"/>
    </location>
</feature>
<dbReference type="PRINTS" id="PR00700">
    <property type="entry name" value="PRTYPHPHTASE"/>
</dbReference>
<dbReference type="InterPro" id="IPR029021">
    <property type="entry name" value="Prot-tyrosine_phosphatase-like"/>
</dbReference>
<dbReference type="InParanoid" id="K5VBT2"/>
<feature type="domain" description="Tyrosine-protein phosphatase" evidence="3">
    <location>
        <begin position="405"/>
        <end position="687"/>
    </location>
</feature>
<feature type="compositionally biased region" description="Low complexity" evidence="2">
    <location>
        <begin position="255"/>
        <end position="266"/>
    </location>
</feature>
<reference evidence="5 6" key="1">
    <citation type="journal article" date="2012" name="BMC Genomics">
        <title>Comparative genomics of the white-rot fungi, Phanerochaete carnosa and P. chrysosporium, to elucidate the genetic basis of the distinct wood types they colonize.</title>
        <authorList>
            <person name="Suzuki H."/>
            <person name="MacDonald J."/>
            <person name="Syed K."/>
            <person name="Salamov A."/>
            <person name="Hori C."/>
            <person name="Aerts A."/>
            <person name="Henrissat B."/>
            <person name="Wiebenga A."/>
            <person name="vanKuyk P.A."/>
            <person name="Barry K."/>
            <person name="Lindquist E."/>
            <person name="LaButti K."/>
            <person name="Lapidus A."/>
            <person name="Lucas S."/>
            <person name="Coutinho P."/>
            <person name="Gong Y."/>
            <person name="Samejima M."/>
            <person name="Mahadevan R."/>
            <person name="Abou-Zaid M."/>
            <person name="de Vries R.P."/>
            <person name="Igarashi K."/>
            <person name="Yadav J.S."/>
            <person name="Grigoriev I.V."/>
            <person name="Master E.R."/>
        </authorList>
    </citation>
    <scope>NUCLEOTIDE SEQUENCE [LARGE SCALE GENOMIC DNA]</scope>
    <source>
        <strain evidence="5 6">HHB-10118-sp</strain>
    </source>
</reference>
<feature type="region of interest" description="Disordered" evidence="2">
    <location>
        <begin position="23"/>
        <end position="49"/>
    </location>
</feature>
<feature type="region of interest" description="Disordered" evidence="2">
    <location>
        <begin position="595"/>
        <end position="645"/>
    </location>
</feature>
<feature type="region of interest" description="Disordered" evidence="2">
    <location>
        <begin position="1056"/>
        <end position="1077"/>
    </location>
</feature>
<sequence length="1205" mass="130235">MSAPPTTAGFPLSLPPSMLLRPKDLPMSAFTSTSTTSTRPHRSGANAPLVPVTPLTIKADPFATLVTSGATPGSMPLPGAMRGSSAAATSMIPEGESLLAFPPRLGTLSSGGPLARGMETVSSLPTQGAGAAYGLAPRERQHHKSFPGLTTGQQSVAFNPFFDTIRQNLELGGGRGAGEGIPLKLSRRVRRRIGDLPFEWLREIARRSGHVSEDSPDLEKSETDSDDDNMTTTHRQRRARTKTKPSGLQGRDDSPATPSSPASSSSDGEELAKSLAMQFYKIELGEQRRLMGVMEHHSMESGHVNGRGGMQPMVKSATVGGFTTDRKGIPSGGLCGPVLALPVGSPAARSESTEKAGSDRQIGTATTRMLSGTTSEGGVHVPRNAKDRGMAFPFSITAGVEKGGKNRYRNIWPFEHARVRLHKSHPEDDDYMNASYVQPLGTKKRYIATQGPLPATFTDFWTLCWQENVRVVVMLTREVESALVKCGNYWKEGEYGSLRLKLVSTSDTPERERSRRESETSSGFFNVPQARSAAKDSQENHTIRRVFELTHAGYPDAPPRTVTQLQYLDWPDLDVPKDPRGLLRLMQEVDSIANKSRESCSTAWGEGPLGRRPGAKKPSSPEAARHLSLHEDSQDGSEDGDDDLDAKTGIAKHAIDNPPVLLHCSAGVGRTGGFIAVDAILDGVRREMRKQREEKEALDKLSSGTGSPIPSTGRGSSTPISGDSDEAMEVDLRSLVSTSPSRKDVPSPGTSDRRAMSVSVGGGNNLLSAVSSDPYEPMDVDVETSVKCAQTSPESRQVLQPSTDLIDEVRRAHLQRLSSSQTVQSRDFVDSPSPGSIPSPGPHVLSPRGNSPDTGSSGSLTSSGRRSTSTSGLTAELRMVTSPVSSPATGSTTSLLTTLEPTEPRDELKQFPSSESTSATAGSTQPIAIQAVHRSFEEKTQRVSGKARLDSWRSHVSDSGRHHTTDFQLSLQKLEDEDMPPTPRTMAFDYASPRPLHDDTSPLLLSTCDEPIHRVIEDMRMQRMSLCQSLRQYVFVHRAIIEGALMVVDEERKREEEDRLAAEQEAASKDPGANAASEARTAQISNIQFPKVQSLTARRASFALSPDRSKDRTAVALHQPVPRAVPTVDVHMDDESLLQLPPAVPSPRSKRQASPTELVQETLKGEARLNKRPSVKRRTRSSDEEDGGLMLGSMVLSSPEPPNRP</sequence>
<dbReference type="RefSeq" id="XP_007389829.1">
    <property type="nucleotide sequence ID" value="XM_007389767.1"/>
</dbReference>
<feature type="compositionally biased region" description="Basic and acidic residues" evidence="2">
    <location>
        <begin position="208"/>
        <end position="223"/>
    </location>
</feature>
<feature type="compositionally biased region" description="Basic and acidic residues" evidence="2">
    <location>
        <begin position="508"/>
        <end position="519"/>
    </location>
</feature>
<feature type="compositionally biased region" description="Basic residues" evidence="2">
    <location>
        <begin position="1170"/>
        <end position="1179"/>
    </location>
</feature>
<feature type="compositionally biased region" description="Acidic residues" evidence="2">
    <location>
        <begin position="634"/>
        <end position="644"/>
    </location>
</feature>
<keyword evidence="6" id="KW-1185">Reference proteome</keyword>
<comment type="similarity">
    <text evidence="1">Belongs to the protein-tyrosine phosphatase family. Non-receptor class subfamily.</text>
</comment>
<dbReference type="PANTHER" id="PTHR19134">
    <property type="entry name" value="RECEPTOR-TYPE TYROSINE-PROTEIN PHOSPHATASE"/>
    <property type="match status" value="1"/>
</dbReference>
<dbReference type="PROSITE" id="PS00383">
    <property type="entry name" value="TYR_PHOSPHATASE_1"/>
    <property type="match status" value="1"/>
</dbReference>
<dbReference type="PROSITE" id="PS50056">
    <property type="entry name" value="TYR_PHOSPHATASE_2"/>
    <property type="match status" value="1"/>
</dbReference>
<evidence type="ECO:0000256" key="1">
    <source>
        <dbReference type="ARBA" id="ARBA00009649"/>
    </source>
</evidence>
<feature type="region of interest" description="Disordered" evidence="2">
    <location>
        <begin position="504"/>
        <end position="539"/>
    </location>
</feature>
<dbReference type="SUPFAM" id="SSF52799">
    <property type="entry name" value="(Phosphotyrosine protein) phosphatases II"/>
    <property type="match status" value="1"/>
</dbReference>
<dbReference type="GO" id="GO:0004725">
    <property type="term" value="F:protein tyrosine phosphatase activity"/>
    <property type="evidence" value="ECO:0007669"/>
    <property type="project" value="InterPro"/>
</dbReference>
<feature type="domain" description="Tyrosine specific protein phosphatases" evidence="4">
    <location>
        <begin position="656"/>
        <end position="701"/>
    </location>
</feature>
<dbReference type="AlphaFoldDB" id="K5VBT2"/>
<feature type="compositionally biased region" description="Basic residues" evidence="2">
    <location>
        <begin position="234"/>
        <end position="243"/>
    </location>
</feature>
<evidence type="ECO:0000259" key="3">
    <source>
        <dbReference type="PROSITE" id="PS50055"/>
    </source>
</evidence>
<protein>
    <submittedName>
        <fullName evidence="5">Uncharacterized protein</fullName>
    </submittedName>
</protein>
<evidence type="ECO:0000259" key="4">
    <source>
        <dbReference type="PROSITE" id="PS50056"/>
    </source>
</evidence>
<dbReference type="InterPro" id="IPR003595">
    <property type="entry name" value="Tyr_Pase_cat"/>
</dbReference>
<dbReference type="InterPro" id="IPR050348">
    <property type="entry name" value="Protein-Tyr_Phosphatase"/>
</dbReference>
<dbReference type="PROSITE" id="PS50055">
    <property type="entry name" value="TYR_PHOSPHATASE_PTP"/>
    <property type="match status" value="1"/>
</dbReference>